<dbReference type="FunFam" id="3.40.50.12780:FF:000003">
    <property type="entry name" value="Long-chain-fatty-acid--CoA ligase FadD"/>
    <property type="match status" value="1"/>
</dbReference>
<dbReference type="GO" id="GO:0031956">
    <property type="term" value="F:medium-chain fatty acid-CoA ligase activity"/>
    <property type="evidence" value="ECO:0007669"/>
    <property type="project" value="TreeGrafter"/>
</dbReference>
<evidence type="ECO:0000256" key="1">
    <source>
        <dbReference type="ARBA" id="ARBA00006432"/>
    </source>
</evidence>
<dbReference type="InterPro" id="IPR025110">
    <property type="entry name" value="AMP-bd_C"/>
</dbReference>
<evidence type="ECO:0000313" key="9">
    <source>
        <dbReference type="EMBL" id="PQV53770.1"/>
    </source>
</evidence>
<dbReference type="OrthoDB" id="9803968at2"/>
<dbReference type="CDD" id="cd05917">
    <property type="entry name" value="FACL_like_2"/>
    <property type="match status" value="1"/>
</dbReference>
<feature type="domain" description="AMP-dependent synthetase/ligase" evidence="7">
    <location>
        <begin position="36"/>
        <end position="425"/>
    </location>
</feature>
<dbReference type="Proteomes" id="UP000238338">
    <property type="component" value="Unassembled WGS sequence"/>
</dbReference>
<dbReference type="InterPro" id="IPR045851">
    <property type="entry name" value="AMP-bd_C_sf"/>
</dbReference>
<evidence type="ECO:0000259" key="8">
    <source>
        <dbReference type="Pfam" id="PF13193"/>
    </source>
</evidence>
<feature type="domain" description="AMP-binding enzyme C-terminal" evidence="8">
    <location>
        <begin position="475"/>
        <end position="550"/>
    </location>
</feature>
<comment type="similarity">
    <text evidence="1">Belongs to the ATP-dependent AMP-binding enzyme family.</text>
</comment>
<evidence type="ECO:0000256" key="2">
    <source>
        <dbReference type="ARBA" id="ARBA00022598"/>
    </source>
</evidence>
<keyword evidence="10" id="KW-1185">Reference proteome</keyword>
<proteinExistence type="inferred from homology"/>
<dbReference type="AlphaFoldDB" id="A0A2S8RYY0"/>
<evidence type="ECO:0000313" key="10">
    <source>
        <dbReference type="Proteomes" id="UP000238338"/>
    </source>
</evidence>
<dbReference type="PROSITE" id="PS00455">
    <property type="entry name" value="AMP_BINDING"/>
    <property type="match status" value="1"/>
</dbReference>
<dbReference type="Gene3D" id="3.40.50.12780">
    <property type="entry name" value="N-terminal domain of ligase-like"/>
    <property type="match status" value="1"/>
</dbReference>
<organism evidence="9 10">
    <name type="scientific">Albidovulum denitrificans</name>
    <dbReference type="NCBI Taxonomy" id="404881"/>
    <lineage>
        <taxon>Bacteria</taxon>
        <taxon>Pseudomonadati</taxon>
        <taxon>Pseudomonadota</taxon>
        <taxon>Alphaproteobacteria</taxon>
        <taxon>Rhodobacterales</taxon>
        <taxon>Paracoccaceae</taxon>
        <taxon>Albidovulum</taxon>
    </lineage>
</organism>
<dbReference type="EC" id="6.2.1.44" evidence="4"/>
<evidence type="ECO:0000256" key="4">
    <source>
        <dbReference type="ARBA" id="ARBA00066616"/>
    </source>
</evidence>
<gene>
    <name evidence="9" type="ORF">LX70_03777</name>
</gene>
<dbReference type="EMBL" id="PVEP01000012">
    <property type="protein sequence ID" value="PQV53770.1"/>
    <property type="molecule type" value="Genomic_DNA"/>
</dbReference>
<keyword evidence="2" id="KW-0436">Ligase</keyword>
<accession>A0A2S8RYY0</accession>
<protein>
    <recommendedName>
        <fullName evidence="5">3-methylmercaptopropionyl-CoA ligase</fullName>
        <ecNumber evidence="4">6.2.1.44</ecNumber>
    </recommendedName>
</protein>
<name>A0A2S8RYY0_9RHOB</name>
<comment type="catalytic activity">
    <reaction evidence="3">
        <text>3-(methylsulfanyl)propanoate + ATP + CoA = 3-(methylsulfanyl)propanoyl-CoA + AMP + diphosphate</text>
        <dbReference type="Rhea" id="RHEA:43052"/>
        <dbReference type="ChEBI" id="CHEBI:30616"/>
        <dbReference type="ChEBI" id="CHEBI:33019"/>
        <dbReference type="ChEBI" id="CHEBI:49016"/>
        <dbReference type="ChEBI" id="CHEBI:57287"/>
        <dbReference type="ChEBI" id="CHEBI:82815"/>
        <dbReference type="ChEBI" id="CHEBI:456215"/>
        <dbReference type="EC" id="6.2.1.44"/>
    </reaction>
    <physiologicalReaction direction="left-to-right" evidence="3">
        <dbReference type="Rhea" id="RHEA:43053"/>
    </physiologicalReaction>
</comment>
<dbReference type="Pfam" id="PF00501">
    <property type="entry name" value="AMP-binding"/>
    <property type="match status" value="1"/>
</dbReference>
<evidence type="ECO:0000256" key="5">
    <source>
        <dbReference type="ARBA" id="ARBA00067668"/>
    </source>
</evidence>
<dbReference type="PANTHER" id="PTHR43201:SF5">
    <property type="entry name" value="MEDIUM-CHAIN ACYL-COA LIGASE ACSF2, MITOCHONDRIAL"/>
    <property type="match status" value="1"/>
</dbReference>
<dbReference type="SUPFAM" id="SSF56801">
    <property type="entry name" value="Acetyl-CoA synthetase-like"/>
    <property type="match status" value="1"/>
</dbReference>
<comment type="caution">
    <text evidence="9">The sequence shown here is derived from an EMBL/GenBank/DDBJ whole genome shotgun (WGS) entry which is preliminary data.</text>
</comment>
<reference evidence="9 10" key="1">
    <citation type="submission" date="2018-02" db="EMBL/GenBank/DDBJ databases">
        <title>Genomic Encyclopedia of Archaeal and Bacterial Type Strains, Phase II (KMG-II): from individual species to whole genera.</title>
        <authorList>
            <person name="Goeker M."/>
        </authorList>
    </citation>
    <scope>NUCLEOTIDE SEQUENCE [LARGE SCALE GENOMIC DNA]</scope>
    <source>
        <strain evidence="9 10">DSM 18921</strain>
    </source>
</reference>
<dbReference type="FunFam" id="3.30.300.30:FF:000008">
    <property type="entry name" value="2,3-dihydroxybenzoate-AMP ligase"/>
    <property type="match status" value="1"/>
</dbReference>
<dbReference type="GO" id="GO:0006631">
    <property type="term" value="P:fatty acid metabolic process"/>
    <property type="evidence" value="ECO:0007669"/>
    <property type="project" value="TreeGrafter"/>
</dbReference>
<dbReference type="Pfam" id="PF13193">
    <property type="entry name" value="AMP-binding_C"/>
    <property type="match status" value="1"/>
</dbReference>
<evidence type="ECO:0000256" key="3">
    <source>
        <dbReference type="ARBA" id="ARBA00051915"/>
    </source>
</evidence>
<evidence type="ECO:0000259" key="7">
    <source>
        <dbReference type="Pfam" id="PF00501"/>
    </source>
</evidence>
<dbReference type="InterPro" id="IPR042099">
    <property type="entry name" value="ANL_N_sf"/>
</dbReference>
<sequence length="572" mass="61950">MSHAMAASAAPRDGLSHVTGPTEPPLKNATIPQLLREAVASHGDSEALVFRESGDRLSYRDFARQVDRCAAGFLALGIGKGDRVGVWSPNRLEWVITQFATARIGAILVNINPAYRLSELDYALNKVGCRALVTAQAFKTSDYVGMINELAPELAGSGDGPLSSARLPDLRHVVVMGAKAGPGMIPFEGLLAMATPALIEDLDRIDATLTPRDPINIQFTSGTTGMPKGATLSHFNIVNNARFVTDRINLTAGDRLVIPVPLYHCFGMVMGVLGAVSKGAKMIFPGEAFTPVQTLDAIAAERATVCYGVPTMFVAMLQELDRQHRDLSSLRTGIMAGALCPIEVMKRVNRDMHMHEVTICYGMTETSPVSFQSFTDDPTEKRCETVGRIHPHLEVKVVDADGNIVPVGGKGELCTRGYSVMAGYWGDKAATAAAVTDGWMHTGDLGVLDAEGFCSIVGRVKDMIIRGGENIYPREIEEFLIRHPDVSDVQVFGIPDKTFGEQVCAWIVARPGSSIAPEALRDYCKGQIAHFKVPHHVRIVTDLPMTATGKPQKFVMRDRMVEMLRAEAAQNP</sequence>
<dbReference type="InterPro" id="IPR000873">
    <property type="entry name" value="AMP-dep_synth/lig_dom"/>
</dbReference>
<feature type="region of interest" description="Disordered" evidence="6">
    <location>
        <begin position="1"/>
        <end position="27"/>
    </location>
</feature>
<dbReference type="PANTHER" id="PTHR43201">
    <property type="entry name" value="ACYL-COA SYNTHETASE"/>
    <property type="match status" value="1"/>
</dbReference>
<dbReference type="InterPro" id="IPR020845">
    <property type="entry name" value="AMP-binding_CS"/>
</dbReference>
<dbReference type="Gene3D" id="3.30.300.30">
    <property type="match status" value="1"/>
</dbReference>
<dbReference type="RefSeq" id="WP_105516321.1">
    <property type="nucleotide sequence ID" value="NZ_PVEP01000012.1"/>
</dbReference>
<evidence type="ECO:0000256" key="6">
    <source>
        <dbReference type="SAM" id="MobiDB-lite"/>
    </source>
</evidence>